<dbReference type="EMBL" id="CAXIEN010000033">
    <property type="protein sequence ID" value="CAL1268375.1"/>
    <property type="molecule type" value="Genomic_DNA"/>
</dbReference>
<evidence type="ECO:0008006" key="3">
    <source>
        <dbReference type="Google" id="ProtNLM"/>
    </source>
</evidence>
<proteinExistence type="predicted"/>
<protein>
    <recommendedName>
        <fullName evidence="3">Ribosomal protein L32</fullName>
    </recommendedName>
</protein>
<gene>
    <name evidence="1" type="ORF">LARSCL_LOCUS4135</name>
</gene>
<sequence>MFYSTFHVELVFSVAFSNRRFSALKFKLYNFSQ</sequence>
<evidence type="ECO:0000313" key="2">
    <source>
        <dbReference type="Proteomes" id="UP001497382"/>
    </source>
</evidence>
<evidence type="ECO:0000313" key="1">
    <source>
        <dbReference type="EMBL" id="CAL1268375.1"/>
    </source>
</evidence>
<dbReference type="Proteomes" id="UP001497382">
    <property type="component" value="Unassembled WGS sequence"/>
</dbReference>
<reference evidence="1 2" key="1">
    <citation type="submission" date="2024-04" db="EMBL/GenBank/DDBJ databases">
        <authorList>
            <person name="Rising A."/>
            <person name="Reimegard J."/>
            <person name="Sonavane S."/>
            <person name="Akerstrom W."/>
            <person name="Nylinder S."/>
            <person name="Hedman E."/>
            <person name="Kallberg Y."/>
        </authorList>
    </citation>
    <scope>NUCLEOTIDE SEQUENCE [LARGE SCALE GENOMIC DNA]</scope>
</reference>
<accession>A0AAV1ZD36</accession>
<organism evidence="1 2">
    <name type="scientific">Larinioides sclopetarius</name>
    <dbReference type="NCBI Taxonomy" id="280406"/>
    <lineage>
        <taxon>Eukaryota</taxon>
        <taxon>Metazoa</taxon>
        <taxon>Ecdysozoa</taxon>
        <taxon>Arthropoda</taxon>
        <taxon>Chelicerata</taxon>
        <taxon>Arachnida</taxon>
        <taxon>Araneae</taxon>
        <taxon>Araneomorphae</taxon>
        <taxon>Entelegynae</taxon>
        <taxon>Araneoidea</taxon>
        <taxon>Araneidae</taxon>
        <taxon>Larinioides</taxon>
    </lineage>
</organism>
<name>A0AAV1ZD36_9ARAC</name>
<dbReference type="AlphaFoldDB" id="A0AAV1ZD36"/>
<keyword evidence="2" id="KW-1185">Reference proteome</keyword>
<comment type="caution">
    <text evidence="1">The sequence shown here is derived from an EMBL/GenBank/DDBJ whole genome shotgun (WGS) entry which is preliminary data.</text>
</comment>